<evidence type="ECO:0000313" key="1">
    <source>
        <dbReference type="EMBL" id="KKO03509.1"/>
    </source>
</evidence>
<comment type="caution">
    <text evidence="1">The sequence shown here is derived from an EMBL/GenBank/DDBJ whole genome shotgun (WGS) entry which is preliminary data.</text>
</comment>
<evidence type="ECO:0008006" key="2">
    <source>
        <dbReference type="Google" id="ProtNLM"/>
    </source>
</evidence>
<name>A0A0F9YGI8_9ZZZZ</name>
<accession>A0A0F9YGI8</accession>
<organism evidence="1">
    <name type="scientific">marine sediment metagenome</name>
    <dbReference type="NCBI Taxonomy" id="412755"/>
    <lineage>
        <taxon>unclassified sequences</taxon>
        <taxon>metagenomes</taxon>
        <taxon>ecological metagenomes</taxon>
    </lineage>
</organism>
<sequence>MNRQRVITTLAVACFLILGGCNGKNPIGPGDQELADTGMLLPSLDAAIPDVPLPLGFHLVESRSRHVAAGDSRMIDYLYKGRANKFSVARFYRQYMPNSRWQLVTDRFAQGSYILIFRKGSEECLLTVNGAGSWISPTYISVQVIWTSSHVAAPMEPALPSDGKPAAP</sequence>
<protein>
    <recommendedName>
        <fullName evidence="2">Lipoprotein</fullName>
    </recommendedName>
</protein>
<proteinExistence type="predicted"/>
<gene>
    <name evidence="1" type="ORF">LCGC14_0094330</name>
</gene>
<dbReference type="PROSITE" id="PS51257">
    <property type="entry name" value="PROKAR_LIPOPROTEIN"/>
    <property type="match status" value="1"/>
</dbReference>
<reference evidence="1" key="1">
    <citation type="journal article" date="2015" name="Nature">
        <title>Complex archaea that bridge the gap between prokaryotes and eukaryotes.</title>
        <authorList>
            <person name="Spang A."/>
            <person name="Saw J.H."/>
            <person name="Jorgensen S.L."/>
            <person name="Zaremba-Niedzwiedzka K."/>
            <person name="Martijn J."/>
            <person name="Lind A.E."/>
            <person name="van Eijk R."/>
            <person name="Schleper C."/>
            <person name="Guy L."/>
            <person name="Ettema T.J."/>
        </authorList>
    </citation>
    <scope>NUCLEOTIDE SEQUENCE</scope>
</reference>
<dbReference type="AlphaFoldDB" id="A0A0F9YGI8"/>
<dbReference type="EMBL" id="LAZR01000026">
    <property type="protein sequence ID" value="KKO03509.1"/>
    <property type="molecule type" value="Genomic_DNA"/>
</dbReference>